<evidence type="ECO:0000256" key="3">
    <source>
        <dbReference type="ARBA" id="ARBA00022737"/>
    </source>
</evidence>
<dbReference type="OrthoDB" id="184583at2759"/>
<dbReference type="InterPro" id="IPR032675">
    <property type="entry name" value="LRR_dom_sf"/>
</dbReference>
<dbReference type="GO" id="GO:0031267">
    <property type="term" value="F:small GTPase binding"/>
    <property type="evidence" value="ECO:0007669"/>
    <property type="project" value="TreeGrafter"/>
</dbReference>
<reference evidence="4 5" key="1">
    <citation type="submission" date="2016-04" db="EMBL/GenBank/DDBJ databases">
        <title>The genome of Intoshia linei affirms orthonectids as highly simplified spiralians.</title>
        <authorList>
            <person name="Mikhailov K.V."/>
            <person name="Slusarev G.S."/>
            <person name="Nikitin M.A."/>
            <person name="Logacheva M.D."/>
            <person name="Penin A."/>
            <person name="Aleoshin V."/>
            <person name="Panchin Y.V."/>
        </authorList>
    </citation>
    <scope>NUCLEOTIDE SEQUENCE [LARGE SCALE GENOMIC DNA]</scope>
    <source>
        <strain evidence="4">Intl2013</strain>
        <tissue evidence="4">Whole animal</tissue>
    </source>
</reference>
<comment type="caution">
    <text evidence="4">The sequence shown here is derived from an EMBL/GenBank/DDBJ whole genome shotgun (WGS) entry which is preliminary data.</text>
</comment>
<dbReference type="GO" id="GO:0005096">
    <property type="term" value="F:GTPase activator activity"/>
    <property type="evidence" value="ECO:0007669"/>
    <property type="project" value="UniProtKB-KW"/>
</dbReference>
<dbReference type="GO" id="GO:0048471">
    <property type="term" value="C:perinuclear region of cytoplasm"/>
    <property type="evidence" value="ECO:0007669"/>
    <property type="project" value="TreeGrafter"/>
</dbReference>
<sequence length="517" mass="58248">MINVKKNSISLISGLSCVTKEEGENLYSALSNCNLEKLHSISFQGSTIGLDAAKIISKIFIRTRKIRYLNFSDMFTGRLKQEIPPTLECLLENFSVGDYHIKEFNISDNALAQNGVAAIKKFLGSKSCLSLKILKVHNCGLGPLGGKILAECLENLYNLSKAIGVELKLTTFICGRGRLENEGCSNLSTFFSKLKHIKCIEIIQNGIYTPGIISFGKCLENLNQVTHLDLSDNTIGLEGAISLSKGLRYLIFLKHLNLSSCLLKNEGIDYISRAIFFLKSPNLQFVDISFNEIGSYHGYCVSCAVVNCKKLQNFCISGNELGLQYIEKINSLFIEYGMLDVLNEIEEDDGDQEKQYEDLDGIIEKFKSMGIVSVLQNENYISNFINNPNEHNLRNITNSKIEGYMIDKFNVKDFSQLFYYIFKLQITQKDLTLMAVQNVWKPFTRHGTSTFLMGALSYTITNLLKSDLTNWKDTVSNLIENCKKLQKHENVLKKMAIGKCRVPAEQMDVLKNFTLNS</sequence>
<dbReference type="Pfam" id="PF13516">
    <property type="entry name" value="LRR_6"/>
    <property type="match status" value="2"/>
</dbReference>
<protein>
    <submittedName>
        <fullName evidence="4">Ran GTPase-activating protein 1</fullName>
    </submittedName>
</protein>
<dbReference type="Proteomes" id="UP000078046">
    <property type="component" value="Unassembled WGS sequence"/>
</dbReference>
<evidence type="ECO:0000313" key="5">
    <source>
        <dbReference type="Proteomes" id="UP000078046"/>
    </source>
</evidence>
<dbReference type="GO" id="GO:0005829">
    <property type="term" value="C:cytosol"/>
    <property type="evidence" value="ECO:0007669"/>
    <property type="project" value="TreeGrafter"/>
</dbReference>
<dbReference type="Gene3D" id="3.80.10.10">
    <property type="entry name" value="Ribonuclease Inhibitor"/>
    <property type="match status" value="1"/>
</dbReference>
<keyword evidence="2" id="KW-0433">Leucine-rich repeat</keyword>
<keyword evidence="3" id="KW-0677">Repeat</keyword>
<dbReference type="SMART" id="SM00368">
    <property type="entry name" value="LRR_RI"/>
    <property type="match status" value="4"/>
</dbReference>
<evidence type="ECO:0000256" key="1">
    <source>
        <dbReference type="ARBA" id="ARBA00022468"/>
    </source>
</evidence>
<dbReference type="PANTHER" id="PTHR24113:SF12">
    <property type="entry name" value="RAN GTPASE-ACTIVATING PROTEIN 1"/>
    <property type="match status" value="1"/>
</dbReference>
<keyword evidence="1" id="KW-0343">GTPase activation</keyword>
<dbReference type="InterPro" id="IPR027038">
    <property type="entry name" value="RanGap"/>
</dbReference>
<dbReference type="EMBL" id="LWCA01000075">
    <property type="protein sequence ID" value="OAF71165.1"/>
    <property type="molecule type" value="Genomic_DNA"/>
</dbReference>
<keyword evidence="5" id="KW-1185">Reference proteome</keyword>
<accession>A0A177BAC5</accession>
<dbReference type="PROSITE" id="PS51257">
    <property type="entry name" value="PROKAR_LIPOPROTEIN"/>
    <property type="match status" value="1"/>
</dbReference>
<proteinExistence type="predicted"/>
<evidence type="ECO:0000256" key="2">
    <source>
        <dbReference type="ARBA" id="ARBA00022614"/>
    </source>
</evidence>
<organism evidence="4 5">
    <name type="scientific">Intoshia linei</name>
    <dbReference type="NCBI Taxonomy" id="1819745"/>
    <lineage>
        <taxon>Eukaryota</taxon>
        <taxon>Metazoa</taxon>
        <taxon>Spiralia</taxon>
        <taxon>Lophotrochozoa</taxon>
        <taxon>Mesozoa</taxon>
        <taxon>Orthonectida</taxon>
        <taxon>Rhopaluridae</taxon>
        <taxon>Intoshia</taxon>
    </lineage>
</organism>
<name>A0A177BAC5_9BILA</name>
<dbReference type="InterPro" id="IPR001611">
    <property type="entry name" value="Leu-rich_rpt"/>
</dbReference>
<dbReference type="SUPFAM" id="SSF52047">
    <property type="entry name" value="RNI-like"/>
    <property type="match status" value="1"/>
</dbReference>
<dbReference type="PANTHER" id="PTHR24113">
    <property type="entry name" value="RAN GTPASE-ACTIVATING PROTEIN 1"/>
    <property type="match status" value="1"/>
</dbReference>
<dbReference type="GO" id="GO:0005634">
    <property type="term" value="C:nucleus"/>
    <property type="evidence" value="ECO:0007669"/>
    <property type="project" value="TreeGrafter"/>
</dbReference>
<dbReference type="GO" id="GO:0006913">
    <property type="term" value="P:nucleocytoplasmic transport"/>
    <property type="evidence" value="ECO:0007669"/>
    <property type="project" value="TreeGrafter"/>
</dbReference>
<evidence type="ECO:0000313" key="4">
    <source>
        <dbReference type="EMBL" id="OAF71165.1"/>
    </source>
</evidence>
<dbReference type="AlphaFoldDB" id="A0A177BAC5"/>
<gene>
    <name evidence="4" type="ORF">A3Q56_01086</name>
</gene>